<evidence type="ECO:0000256" key="2">
    <source>
        <dbReference type="ARBA" id="ARBA00022525"/>
    </source>
</evidence>
<gene>
    <name evidence="5" type="primary">RvY_09187-1</name>
    <name evidence="5" type="synonym">RvY_09187.1</name>
    <name evidence="5" type="ORF">RvY_09187</name>
</gene>
<evidence type="ECO:0000313" key="5">
    <source>
        <dbReference type="EMBL" id="GAU97975.1"/>
    </source>
</evidence>
<dbReference type="CDD" id="cd12960">
    <property type="entry name" value="Spider_toxin"/>
    <property type="match status" value="1"/>
</dbReference>
<feature type="chain" id="PRO_5008898212" evidence="4">
    <location>
        <begin position="21"/>
        <end position="105"/>
    </location>
</feature>
<comment type="caution">
    <text evidence="5">The sequence shown here is derived from an EMBL/GenBank/DDBJ whole genome shotgun (WGS) entry which is preliminary data.</text>
</comment>
<evidence type="ECO:0000313" key="6">
    <source>
        <dbReference type="Proteomes" id="UP000186922"/>
    </source>
</evidence>
<evidence type="ECO:0000256" key="1">
    <source>
        <dbReference type="ARBA" id="ARBA00004613"/>
    </source>
</evidence>
<feature type="signal peptide" evidence="4">
    <location>
        <begin position="1"/>
        <end position="20"/>
    </location>
</feature>
<organism evidence="5 6">
    <name type="scientific">Ramazzottius varieornatus</name>
    <name type="common">Water bear</name>
    <name type="synonym">Tardigrade</name>
    <dbReference type="NCBI Taxonomy" id="947166"/>
    <lineage>
        <taxon>Eukaryota</taxon>
        <taxon>Metazoa</taxon>
        <taxon>Ecdysozoa</taxon>
        <taxon>Tardigrada</taxon>
        <taxon>Eutardigrada</taxon>
        <taxon>Parachela</taxon>
        <taxon>Hypsibioidea</taxon>
        <taxon>Ramazzottiidae</taxon>
        <taxon>Ramazzottius</taxon>
    </lineage>
</organism>
<name>A0A1D1VAY9_RAMVA</name>
<accession>A0A1D1VAY9</accession>
<reference evidence="5 6" key="1">
    <citation type="journal article" date="2016" name="Nat. Commun.">
        <title>Extremotolerant tardigrade genome and improved radiotolerance of human cultured cells by tardigrade-unique protein.</title>
        <authorList>
            <person name="Hashimoto T."/>
            <person name="Horikawa D.D."/>
            <person name="Saito Y."/>
            <person name="Kuwahara H."/>
            <person name="Kozuka-Hata H."/>
            <person name="Shin-I T."/>
            <person name="Minakuchi Y."/>
            <person name="Ohishi K."/>
            <person name="Motoyama A."/>
            <person name="Aizu T."/>
            <person name="Enomoto A."/>
            <person name="Kondo K."/>
            <person name="Tanaka S."/>
            <person name="Hara Y."/>
            <person name="Koshikawa S."/>
            <person name="Sagara H."/>
            <person name="Miura T."/>
            <person name="Yokobori S."/>
            <person name="Miyagawa K."/>
            <person name="Suzuki Y."/>
            <person name="Kubo T."/>
            <person name="Oyama M."/>
            <person name="Kohara Y."/>
            <person name="Fujiyama A."/>
            <person name="Arakawa K."/>
            <person name="Katayama T."/>
            <person name="Toyoda A."/>
            <person name="Kunieda T."/>
        </authorList>
    </citation>
    <scope>NUCLEOTIDE SEQUENCE [LARGE SCALE GENOMIC DNA]</scope>
    <source>
        <strain evidence="5 6">YOKOZUNA-1</strain>
    </source>
</reference>
<sequence length="105" mass="11855">MDKKVVSSLFLFLVIGFISAAPYMEALTDPNTDVDAYIPQVEVYDDMGAADRYMTFPQINKRNCKRRGARCQYYGESECCNGACKCNIWGQNCKCLRPGLFATWG</sequence>
<protein>
    <submittedName>
        <fullName evidence="5">Uncharacterized protein</fullName>
    </submittedName>
</protein>
<comment type="subcellular location">
    <subcellularLocation>
        <location evidence="1">Secreted</location>
    </subcellularLocation>
</comment>
<dbReference type="GO" id="GO:0005576">
    <property type="term" value="C:extracellular region"/>
    <property type="evidence" value="ECO:0007669"/>
    <property type="project" value="UniProtKB-SubCell"/>
</dbReference>
<keyword evidence="4" id="KW-0732">Signal</keyword>
<dbReference type="AlphaFoldDB" id="A0A1D1VAY9"/>
<keyword evidence="3" id="KW-1015">Disulfide bond</keyword>
<dbReference type="EMBL" id="BDGG01000004">
    <property type="protein sequence ID" value="GAU97975.1"/>
    <property type="molecule type" value="Genomic_DNA"/>
</dbReference>
<proteinExistence type="predicted"/>
<dbReference type="STRING" id="947166.A0A1D1VAY9"/>
<keyword evidence="6" id="KW-1185">Reference proteome</keyword>
<evidence type="ECO:0000256" key="3">
    <source>
        <dbReference type="ARBA" id="ARBA00023157"/>
    </source>
</evidence>
<evidence type="ECO:0000256" key="4">
    <source>
        <dbReference type="SAM" id="SignalP"/>
    </source>
</evidence>
<dbReference type="InterPro" id="IPR004169">
    <property type="entry name" value="Spidertoxin"/>
</dbReference>
<dbReference type="GO" id="GO:0008200">
    <property type="term" value="F:ion channel inhibitor activity"/>
    <property type="evidence" value="ECO:0007669"/>
    <property type="project" value="InterPro"/>
</dbReference>
<keyword evidence="2" id="KW-0964">Secreted</keyword>
<dbReference type="OrthoDB" id="6100049at2759"/>
<dbReference type="Proteomes" id="UP000186922">
    <property type="component" value="Unassembled WGS sequence"/>
</dbReference>